<name>A0AAW2GUN0_9HYME</name>
<organism evidence="2 3">
    <name type="scientific">Cardiocondyla obscurior</name>
    <dbReference type="NCBI Taxonomy" id="286306"/>
    <lineage>
        <taxon>Eukaryota</taxon>
        <taxon>Metazoa</taxon>
        <taxon>Ecdysozoa</taxon>
        <taxon>Arthropoda</taxon>
        <taxon>Hexapoda</taxon>
        <taxon>Insecta</taxon>
        <taxon>Pterygota</taxon>
        <taxon>Neoptera</taxon>
        <taxon>Endopterygota</taxon>
        <taxon>Hymenoptera</taxon>
        <taxon>Apocrita</taxon>
        <taxon>Aculeata</taxon>
        <taxon>Formicoidea</taxon>
        <taxon>Formicidae</taxon>
        <taxon>Myrmicinae</taxon>
        <taxon>Cardiocondyla</taxon>
    </lineage>
</organism>
<dbReference type="Proteomes" id="UP001430953">
    <property type="component" value="Unassembled WGS sequence"/>
</dbReference>
<accession>A0AAW2GUN0</accession>
<evidence type="ECO:0000313" key="2">
    <source>
        <dbReference type="EMBL" id="KAL0130973.1"/>
    </source>
</evidence>
<reference evidence="2 3" key="1">
    <citation type="submission" date="2023-03" db="EMBL/GenBank/DDBJ databases">
        <title>High recombination rates correlate with genetic variation in Cardiocondyla obscurior ants.</title>
        <authorList>
            <person name="Errbii M."/>
        </authorList>
    </citation>
    <scope>NUCLEOTIDE SEQUENCE [LARGE SCALE GENOMIC DNA]</scope>
    <source>
        <strain evidence="2">Alpha-2009</strain>
        <tissue evidence="2">Whole body</tissue>
    </source>
</reference>
<protein>
    <recommendedName>
        <fullName evidence="4">Transposase</fullName>
    </recommendedName>
</protein>
<gene>
    <name evidence="2" type="ORF">PUN28_002512</name>
</gene>
<sequence>MQWLEKYTKRGRVPAYSQRERALVKLTPSQTDHHPRSDGVKPRPTVNNEARSVRLSWRSLPSKRGRRDFRRVRRRKINLRLSSVP</sequence>
<keyword evidence="3" id="KW-1185">Reference proteome</keyword>
<feature type="region of interest" description="Disordered" evidence="1">
    <location>
        <begin position="25"/>
        <end position="52"/>
    </location>
</feature>
<evidence type="ECO:0008006" key="4">
    <source>
        <dbReference type="Google" id="ProtNLM"/>
    </source>
</evidence>
<comment type="caution">
    <text evidence="2">The sequence shown here is derived from an EMBL/GenBank/DDBJ whole genome shotgun (WGS) entry which is preliminary data.</text>
</comment>
<evidence type="ECO:0000256" key="1">
    <source>
        <dbReference type="SAM" id="MobiDB-lite"/>
    </source>
</evidence>
<dbReference type="AlphaFoldDB" id="A0AAW2GUN0"/>
<dbReference type="EMBL" id="JADYXP020000002">
    <property type="protein sequence ID" value="KAL0130973.1"/>
    <property type="molecule type" value="Genomic_DNA"/>
</dbReference>
<proteinExistence type="predicted"/>
<feature type="compositionally biased region" description="Basic and acidic residues" evidence="1">
    <location>
        <begin position="31"/>
        <end position="41"/>
    </location>
</feature>
<evidence type="ECO:0000313" key="3">
    <source>
        <dbReference type="Proteomes" id="UP001430953"/>
    </source>
</evidence>